<sequence length="100" mass="10855">MRSKQLLVTVLLIVAMLQDITMLAMAQSPSPSDCFVTLRGMTGCMESVIDFFNNAGTFPGPDCCKAVLQICKSCWVGFGIHNQAVIAELYSFCSNLTNPV</sequence>
<evidence type="ECO:0000256" key="1">
    <source>
        <dbReference type="ARBA" id="ARBA00022729"/>
    </source>
</evidence>
<feature type="chain" id="PRO_5004658677" description="Prolamin-like domain-containing protein" evidence="2">
    <location>
        <begin position="27"/>
        <end position="100"/>
    </location>
</feature>
<dbReference type="Proteomes" id="UP000017836">
    <property type="component" value="Unassembled WGS sequence"/>
</dbReference>
<dbReference type="InterPro" id="IPR008502">
    <property type="entry name" value="Prolamin-like"/>
</dbReference>
<evidence type="ECO:0000259" key="3">
    <source>
        <dbReference type="Pfam" id="PF05617"/>
    </source>
</evidence>
<accession>U5D9S2</accession>
<gene>
    <name evidence="4" type="ORF">AMTR_s00054p00164290</name>
</gene>
<dbReference type="HOGENOM" id="CLU_2309850_0_0_1"/>
<feature type="domain" description="Prolamin-like" evidence="3">
    <location>
        <begin position="33"/>
        <end position="78"/>
    </location>
</feature>
<keyword evidence="5" id="KW-1185">Reference proteome</keyword>
<dbReference type="EMBL" id="KI392271">
    <property type="protein sequence ID" value="ERN18172.1"/>
    <property type="molecule type" value="Genomic_DNA"/>
</dbReference>
<proteinExistence type="predicted"/>
<organism evidence="4 5">
    <name type="scientific">Amborella trichopoda</name>
    <dbReference type="NCBI Taxonomy" id="13333"/>
    <lineage>
        <taxon>Eukaryota</taxon>
        <taxon>Viridiplantae</taxon>
        <taxon>Streptophyta</taxon>
        <taxon>Embryophyta</taxon>
        <taxon>Tracheophyta</taxon>
        <taxon>Spermatophyta</taxon>
        <taxon>Magnoliopsida</taxon>
        <taxon>Amborellales</taxon>
        <taxon>Amborellaceae</taxon>
        <taxon>Amborella</taxon>
    </lineage>
</organism>
<evidence type="ECO:0000313" key="5">
    <source>
        <dbReference type="Proteomes" id="UP000017836"/>
    </source>
</evidence>
<dbReference type="AlphaFoldDB" id="U5D9S2"/>
<feature type="signal peptide" evidence="2">
    <location>
        <begin position="1"/>
        <end position="26"/>
    </location>
</feature>
<dbReference type="Pfam" id="PF05617">
    <property type="entry name" value="Prolamin_like"/>
    <property type="match status" value="1"/>
</dbReference>
<keyword evidence="1 2" id="KW-0732">Signal</keyword>
<protein>
    <recommendedName>
        <fullName evidence="3">Prolamin-like domain-containing protein</fullName>
    </recommendedName>
</protein>
<name>U5D9S2_AMBTC</name>
<evidence type="ECO:0000256" key="2">
    <source>
        <dbReference type="SAM" id="SignalP"/>
    </source>
</evidence>
<dbReference type="Gramene" id="ERN18172">
    <property type="protein sequence ID" value="ERN18172"/>
    <property type="gene ID" value="AMTR_s00054p00164290"/>
</dbReference>
<reference evidence="5" key="1">
    <citation type="journal article" date="2013" name="Science">
        <title>The Amborella genome and the evolution of flowering plants.</title>
        <authorList>
            <consortium name="Amborella Genome Project"/>
        </authorList>
    </citation>
    <scope>NUCLEOTIDE SEQUENCE [LARGE SCALE GENOMIC DNA]</scope>
</reference>
<evidence type="ECO:0000313" key="4">
    <source>
        <dbReference type="EMBL" id="ERN18172.1"/>
    </source>
</evidence>